<protein>
    <submittedName>
        <fullName evidence="1">7652_t:CDS:1</fullName>
    </submittedName>
</protein>
<dbReference type="EMBL" id="CAJVPM010031528">
    <property type="protein sequence ID" value="CAG8680111.1"/>
    <property type="molecule type" value="Genomic_DNA"/>
</dbReference>
<evidence type="ECO:0000313" key="2">
    <source>
        <dbReference type="Proteomes" id="UP000789860"/>
    </source>
</evidence>
<gene>
    <name evidence="1" type="ORF">SCALOS_LOCUS9704</name>
</gene>
<feature type="non-terminal residue" evidence="1">
    <location>
        <position position="1"/>
    </location>
</feature>
<accession>A0ACA9NZD2</accession>
<keyword evidence="2" id="KW-1185">Reference proteome</keyword>
<feature type="non-terminal residue" evidence="1">
    <location>
        <position position="43"/>
    </location>
</feature>
<sequence>SNKNSLLSKEAETNYYNDLQERGSSKNKNSEKLASKQWSSLIL</sequence>
<proteinExistence type="predicted"/>
<organism evidence="1 2">
    <name type="scientific">Scutellospora calospora</name>
    <dbReference type="NCBI Taxonomy" id="85575"/>
    <lineage>
        <taxon>Eukaryota</taxon>
        <taxon>Fungi</taxon>
        <taxon>Fungi incertae sedis</taxon>
        <taxon>Mucoromycota</taxon>
        <taxon>Glomeromycotina</taxon>
        <taxon>Glomeromycetes</taxon>
        <taxon>Diversisporales</taxon>
        <taxon>Gigasporaceae</taxon>
        <taxon>Scutellospora</taxon>
    </lineage>
</organism>
<evidence type="ECO:0000313" key="1">
    <source>
        <dbReference type="EMBL" id="CAG8680111.1"/>
    </source>
</evidence>
<reference evidence="1" key="1">
    <citation type="submission" date="2021-06" db="EMBL/GenBank/DDBJ databases">
        <authorList>
            <person name="Kallberg Y."/>
            <person name="Tangrot J."/>
            <person name="Rosling A."/>
        </authorList>
    </citation>
    <scope>NUCLEOTIDE SEQUENCE</scope>
    <source>
        <strain evidence="1">AU212A</strain>
    </source>
</reference>
<comment type="caution">
    <text evidence="1">The sequence shown here is derived from an EMBL/GenBank/DDBJ whole genome shotgun (WGS) entry which is preliminary data.</text>
</comment>
<name>A0ACA9NZD2_9GLOM</name>
<dbReference type="Proteomes" id="UP000789860">
    <property type="component" value="Unassembled WGS sequence"/>
</dbReference>